<dbReference type="Proteomes" id="UP001595947">
    <property type="component" value="Unassembled WGS sequence"/>
</dbReference>
<comment type="caution">
    <text evidence="2">The sequence shown here is derived from an EMBL/GenBank/DDBJ whole genome shotgun (WGS) entry which is preliminary data.</text>
</comment>
<sequence length="82" mass="8844">MSKQSGTTEAPGRSAEPEDARRGMIAPMPHDNAEAKADRDMAAAERAVAMGTASAEQAAAVDRISDARTHEERRRLWLAPQN</sequence>
<protein>
    <submittedName>
        <fullName evidence="2">Uncharacterized protein</fullName>
    </submittedName>
</protein>
<reference evidence="3" key="1">
    <citation type="journal article" date="2019" name="Int. J. Syst. Evol. Microbiol.">
        <title>The Global Catalogue of Microorganisms (GCM) 10K type strain sequencing project: providing services to taxonomists for standard genome sequencing and annotation.</title>
        <authorList>
            <consortium name="The Broad Institute Genomics Platform"/>
            <consortium name="The Broad Institute Genome Sequencing Center for Infectious Disease"/>
            <person name="Wu L."/>
            <person name="Ma J."/>
        </authorList>
    </citation>
    <scope>NUCLEOTIDE SEQUENCE [LARGE SCALE GENOMIC DNA]</scope>
    <source>
        <strain evidence="3">CGMCC 4.7093</strain>
    </source>
</reference>
<dbReference type="EMBL" id="JBHSIV010000058">
    <property type="protein sequence ID" value="MFC5066129.1"/>
    <property type="molecule type" value="Genomic_DNA"/>
</dbReference>
<evidence type="ECO:0000313" key="2">
    <source>
        <dbReference type="EMBL" id="MFC5066129.1"/>
    </source>
</evidence>
<feature type="compositionally biased region" description="Basic and acidic residues" evidence="1">
    <location>
        <begin position="63"/>
        <end position="75"/>
    </location>
</feature>
<organism evidence="2 3">
    <name type="scientific">Actinomycetospora atypica</name>
    <dbReference type="NCBI Taxonomy" id="1290095"/>
    <lineage>
        <taxon>Bacteria</taxon>
        <taxon>Bacillati</taxon>
        <taxon>Actinomycetota</taxon>
        <taxon>Actinomycetes</taxon>
        <taxon>Pseudonocardiales</taxon>
        <taxon>Pseudonocardiaceae</taxon>
        <taxon>Actinomycetospora</taxon>
    </lineage>
</organism>
<evidence type="ECO:0000256" key="1">
    <source>
        <dbReference type="SAM" id="MobiDB-lite"/>
    </source>
</evidence>
<proteinExistence type="predicted"/>
<feature type="region of interest" description="Disordered" evidence="1">
    <location>
        <begin position="1"/>
        <end position="82"/>
    </location>
</feature>
<gene>
    <name evidence="2" type="ORF">ACFPBZ_28245</name>
</gene>
<feature type="compositionally biased region" description="Basic and acidic residues" evidence="1">
    <location>
        <begin position="31"/>
        <end position="43"/>
    </location>
</feature>
<name>A0ABV9YVC3_9PSEU</name>
<accession>A0ABV9YVC3</accession>
<dbReference type="RefSeq" id="WP_378039445.1">
    <property type="nucleotide sequence ID" value="NZ_JBHSIV010000058.1"/>
</dbReference>
<keyword evidence="3" id="KW-1185">Reference proteome</keyword>
<evidence type="ECO:0000313" key="3">
    <source>
        <dbReference type="Proteomes" id="UP001595947"/>
    </source>
</evidence>